<dbReference type="GO" id="GO:0030170">
    <property type="term" value="F:pyridoxal phosphate binding"/>
    <property type="evidence" value="ECO:0007669"/>
    <property type="project" value="InterPro"/>
</dbReference>
<sequence>MSTVETAKNSQYFIDLEDKHGAHNYHPLPVVLDRGEGVFVWDVEGKKYYDFLSAYSAVNQGHSHPKIVEALVNQAKKLALTSRAFYNSNLGEYEQKITTLFGFDKVLPMNSGAEAVETAVKLARKWSYEVKGISENAAKIIVCENNFHGRTTTIVSFSNDPDANQNYGPFTPGFIKIPYNDIQALEEILTQDAQNIAAFLVEPIQGEAGVYVPDENFLKNASELCKKHNVLFIADEVQTGIARTGRLIACHHEDVQPDILILGKALSGGMYPVSAVLANNEIMNVIKPGQHGSTFGGNPIACAVAIAALDVVADEKLSQRAEELGQLFRSEIEKLIEKSDLITKVRGKGLLNAILINDTPDSSTAWNLCLQLKENGLLAKPTHGNIIRLAPPLVITEEQLLDCVRIIEKTILEFK</sequence>
<dbReference type="UniPathway" id="UPA00098">
    <property type="reaction ID" value="UER00358"/>
</dbReference>
<dbReference type="GO" id="GO:0019544">
    <property type="term" value="P:L-arginine catabolic process to L-glutamate"/>
    <property type="evidence" value="ECO:0007669"/>
    <property type="project" value="TreeGrafter"/>
</dbReference>
<keyword evidence="4" id="KW-0032">Aminotransferase</keyword>
<dbReference type="CDD" id="cd00610">
    <property type="entry name" value="OAT_like"/>
    <property type="match status" value="1"/>
</dbReference>
<dbReference type="Proteomes" id="UP000077824">
    <property type="component" value="Chromosome"/>
</dbReference>
<dbReference type="Gene3D" id="3.90.1150.10">
    <property type="entry name" value="Aspartate Aminotransferase, domain 1"/>
    <property type="match status" value="1"/>
</dbReference>
<dbReference type="InterPro" id="IPR015421">
    <property type="entry name" value="PyrdxlP-dep_Trfase_major"/>
</dbReference>
<organism evidence="9 10">
    <name type="scientific">Chryseobacterium glaciei</name>
    <dbReference type="NCBI Taxonomy" id="1685010"/>
    <lineage>
        <taxon>Bacteria</taxon>
        <taxon>Pseudomonadati</taxon>
        <taxon>Bacteroidota</taxon>
        <taxon>Flavobacteriia</taxon>
        <taxon>Flavobacteriales</taxon>
        <taxon>Weeksellaceae</taxon>
        <taxon>Chryseobacterium group</taxon>
        <taxon>Chryseobacterium</taxon>
    </lineage>
</organism>
<evidence type="ECO:0000256" key="3">
    <source>
        <dbReference type="ARBA" id="ARBA00012924"/>
    </source>
</evidence>
<dbReference type="RefSeq" id="WP_066754737.1">
    <property type="nucleotide sequence ID" value="NZ_CP015199.1"/>
</dbReference>
<dbReference type="GO" id="GO:0042802">
    <property type="term" value="F:identical protein binding"/>
    <property type="evidence" value="ECO:0007669"/>
    <property type="project" value="TreeGrafter"/>
</dbReference>
<evidence type="ECO:0000256" key="2">
    <source>
        <dbReference type="ARBA" id="ARBA00004998"/>
    </source>
</evidence>
<comment type="pathway">
    <text evidence="2">Amino-acid biosynthesis; L-proline biosynthesis; L-glutamate 5-semialdehyde from L-ornithine: step 1/1.</text>
</comment>
<dbReference type="GO" id="GO:0005737">
    <property type="term" value="C:cytoplasm"/>
    <property type="evidence" value="ECO:0007669"/>
    <property type="project" value="TreeGrafter"/>
</dbReference>
<dbReference type="PIRSF" id="PIRSF000521">
    <property type="entry name" value="Transaminase_4ab_Lys_Orn"/>
    <property type="match status" value="1"/>
</dbReference>
<keyword evidence="5" id="KW-0808">Transferase</keyword>
<dbReference type="InterPro" id="IPR015424">
    <property type="entry name" value="PyrdxlP-dep_Trfase"/>
</dbReference>
<dbReference type="FunFam" id="3.90.1150.10:FF:000152">
    <property type="entry name" value="Ornithine aminotransferase"/>
    <property type="match status" value="2"/>
</dbReference>
<dbReference type="FunFam" id="3.40.640.10:FF:000011">
    <property type="entry name" value="Ornithine aminotransferase"/>
    <property type="match status" value="1"/>
</dbReference>
<dbReference type="InterPro" id="IPR049704">
    <property type="entry name" value="Aminotrans_3_PPA_site"/>
</dbReference>
<dbReference type="OrthoDB" id="9801052at2"/>
<dbReference type="PROSITE" id="PS00600">
    <property type="entry name" value="AA_TRANSFER_CLASS_3"/>
    <property type="match status" value="1"/>
</dbReference>
<reference evidence="9 10" key="1">
    <citation type="submission" date="2016-04" db="EMBL/GenBank/DDBJ databases">
        <title>Complete Genome Sequence of Chryseobacterium sp. IHBB 10212.</title>
        <authorList>
            <person name="Pal M."/>
            <person name="Swarnkar M.K."/>
            <person name="Kaushal K."/>
            <person name="Chhibber S."/>
            <person name="Singh A.K."/>
            <person name="Gulati A."/>
        </authorList>
    </citation>
    <scope>NUCLEOTIDE SEQUENCE [LARGE SCALE GENOMIC DNA]</scope>
    <source>
        <strain evidence="9 10">IHBB 10212</strain>
    </source>
</reference>
<evidence type="ECO:0000256" key="7">
    <source>
        <dbReference type="ARBA" id="ARBA00030587"/>
    </source>
</evidence>
<evidence type="ECO:0000313" key="10">
    <source>
        <dbReference type="Proteomes" id="UP000077824"/>
    </source>
</evidence>
<keyword evidence="10" id="KW-1185">Reference proteome</keyword>
<dbReference type="Pfam" id="PF00202">
    <property type="entry name" value="Aminotran_3"/>
    <property type="match status" value="1"/>
</dbReference>
<evidence type="ECO:0000256" key="4">
    <source>
        <dbReference type="ARBA" id="ARBA00022576"/>
    </source>
</evidence>
<dbReference type="PANTHER" id="PTHR11986">
    <property type="entry name" value="AMINOTRANSFERASE CLASS III"/>
    <property type="match status" value="1"/>
</dbReference>
<evidence type="ECO:0000256" key="1">
    <source>
        <dbReference type="ARBA" id="ARBA00001933"/>
    </source>
</evidence>
<dbReference type="GO" id="GO:0004587">
    <property type="term" value="F:ornithine aminotransferase activity"/>
    <property type="evidence" value="ECO:0007669"/>
    <property type="project" value="UniProtKB-EC"/>
</dbReference>
<dbReference type="KEGG" id="chh:A0O34_11465"/>
<dbReference type="InterPro" id="IPR015422">
    <property type="entry name" value="PyrdxlP-dep_Trfase_small"/>
</dbReference>
<dbReference type="SUPFAM" id="SSF53383">
    <property type="entry name" value="PLP-dependent transferases"/>
    <property type="match status" value="1"/>
</dbReference>
<keyword evidence="6 8" id="KW-0663">Pyridoxal phosphate</keyword>
<dbReference type="EMBL" id="CP015199">
    <property type="protein sequence ID" value="ANF51093.1"/>
    <property type="molecule type" value="Genomic_DNA"/>
</dbReference>
<dbReference type="PANTHER" id="PTHR11986:SF18">
    <property type="entry name" value="ORNITHINE AMINOTRANSFERASE, MITOCHONDRIAL"/>
    <property type="match status" value="1"/>
</dbReference>
<dbReference type="GO" id="GO:0055129">
    <property type="term" value="P:L-proline biosynthetic process"/>
    <property type="evidence" value="ECO:0007669"/>
    <property type="project" value="UniProtKB-UniPathway"/>
</dbReference>
<dbReference type="AlphaFoldDB" id="A0A172XVQ5"/>
<dbReference type="InterPro" id="IPR010164">
    <property type="entry name" value="Orn_aminotrans"/>
</dbReference>
<evidence type="ECO:0000313" key="9">
    <source>
        <dbReference type="EMBL" id="ANF51093.1"/>
    </source>
</evidence>
<dbReference type="NCBIfam" id="TIGR01885">
    <property type="entry name" value="Orn_aminotrans"/>
    <property type="match status" value="1"/>
</dbReference>
<gene>
    <name evidence="9" type="primary">rocD</name>
    <name evidence="9" type="ORF">A0O34_11465</name>
</gene>
<accession>A0A172XVQ5</accession>
<dbReference type="STRING" id="1685010.A0O34_11465"/>
<evidence type="ECO:0000256" key="5">
    <source>
        <dbReference type="ARBA" id="ARBA00022679"/>
    </source>
</evidence>
<dbReference type="GO" id="GO:0010121">
    <property type="term" value="P:L-arginine catabolic process to proline via ornithine"/>
    <property type="evidence" value="ECO:0007669"/>
    <property type="project" value="TreeGrafter"/>
</dbReference>
<protein>
    <recommendedName>
        <fullName evidence="3">ornithine aminotransferase</fullName>
        <ecNumber evidence="3">2.6.1.13</ecNumber>
    </recommendedName>
    <alternativeName>
        <fullName evidence="7">Ornithine--oxo-acid aminotransferase</fullName>
    </alternativeName>
</protein>
<evidence type="ECO:0000256" key="6">
    <source>
        <dbReference type="ARBA" id="ARBA00022898"/>
    </source>
</evidence>
<comment type="cofactor">
    <cofactor evidence="1">
        <name>pyridoxal 5'-phosphate</name>
        <dbReference type="ChEBI" id="CHEBI:597326"/>
    </cofactor>
</comment>
<dbReference type="Gene3D" id="3.40.640.10">
    <property type="entry name" value="Type I PLP-dependent aspartate aminotransferase-like (Major domain)"/>
    <property type="match status" value="1"/>
</dbReference>
<dbReference type="InterPro" id="IPR005814">
    <property type="entry name" value="Aminotrans_3"/>
</dbReference>
<evidence type="ECO:0000256" key="8">
    <source>
        <dbReference type="RuleBase" id="RU003560"/>
    </source>
</evidence>
<dbReference type="InterPro" id="IPR050103">
    <property type="entry name" value="Class-III_PLP-dep_AT"/>
</dbReference>
<name>A0A172XVQ5_9FLAO</name>
<comment type="similarity">
    <text evidence="8">Belongs to the class-III pyridoxal-phosphate-dependent aminotransferase family.</text>
</comment>
<proteinExistence type="inferred from homology"/>
<dbReference type="EC" id="2.6.1.13" evidence="3"/>